<proteinExistence type="inferred from homology"/>
<keyword evidence="2 4" id="KW-0560">Oxidoreductase</keyword>
<dbReference type="CDD" id="cd07138">
    <property type="entry name" value="ALDH_CddD_SSP0762"/>
    <property type="match status" value="1"/>
</dbReference>
<dbReference type="EMBL" id="FMSH01000277">
    <property type="protein sequence ID" value="SCU76930.1"/>
    <property type="molecule type" value="Genomic_DNA"/>
</dbReference>
<dbReference type="InterPro" id="IPR016163">
    <property type="entry name" value="Ald_DH_C"/>
</dbReference>
<organism evidence="4">
    <name type="scientific">Cupriavidus necator</name>
    <name type="common">Alcaligenes eutrophus</name>
    <name type="synonym">Ralstonia eutropha</name>
    <dbReference type="NCBI Taxonomy" id="106590"/>
    <lineage>
        <taxon>Bacteria</taxon>
        <taxon>Pseudomonadati</taxon>
        <taxon>Pseudomonadota</taxon>
        <taxon>Betaproteobacteria</taxon>
        <taxon>Burkholderiales</taxon>
        <taxon>Burkholderiaceae</taxon>
        <taxon>Cupriavidus</taxon>
    </lineage>
</organism>
<feature type="domain" description="Aldehyde dehydrogenase" evidence="3">
    <location>
        <begin position="21"/>
        <end position="468"/>
    </location>
</feature>
<dbReference type="AlphaFoldDB" id="A0A1K0IIP6"/>
<evidence type="ECO:0000256" key="2">
    <source>
        <dbReference type="ARBA" id="ARBA00023002"/>
    </source>
</evidence>
<protein>
    <submittedName>
        <fullName evidence="4">3-succinoylsemialdehyde-pyridine dehydrogenase</fullName>
        <ecNumber evidence="4">1.2.1.83</ecNumber>
    </submittedName>
</protein>
<dbReference type="GO" id="GO:0016620">
    <property type="term" value="F:oxidoreductase activity, acting on the aldehyde or oxo group of donors, NAD or NADP as acceptor"/>
    <property type="evidence" value="ECO:0007669"/>
    <property type="project" value="InterPro"/>
</dbReference>
<comment type="similarity">
    <text evidence="1">Belongs to the aldehyde dehydrogenase family.</text>
</comment>
<name>A0A1K0IIP6_CUPNE</name>
<evidence type="ECO:0000259" key="3">
    <source>
        <dbReference type="Pfam" id="PF00171"/>
    </source>
</evidence>
<dbReference type="PANTHER" id="PTHR42804">
    <property type="entry name" value="ALDEHYDE DEHYDROGENASE"/>
    <property type="match status" value="1"/>
</dbReference>
<dbReference type="FunFam" id="3.40.309.10:FF:000012">
    <property type="entry name" value="Betaine aldehyde dehydrogenase"/>
    <property type="match status" value="1"/>
</dbReference>
<reference evidence="4" key="1">
    <citation type="submission" date="2016-09" db="EMBL/GenBank/DDBJ databases">
        <authorList>
            <person name="Capua I."/>
            <person name="De Benedictis P."/>
            <person name="Joannis T."/>
            <person name="Lombin L.H."/>
            <person name="Cattoli G."/>
        </authorList>
    </citation>
    <scope>NUCLEOTIDE SEQUENCE</scope>
    <source>
        <strain evidence="4">B9</strain>
    </source>
</reference>
<dbReference type="SUPFAM" id="SSF53720">
    <property type="entry name" value="ALDH-like"/>
    <property type="match status" value="1"/>
</dbReference>
<gene>
    <name evidence="4" type="primary">ald</name>
    <name evidence="4" type="ORF">CNECB9_3480087</name>
</gene>
<dbReference type="InterPro" id="IPR016162">
    <property type="entry name" value="Ald_DH_N"/>
</dbReference>
<dbReference type="RefSeq" id="WP_340526640.1">
    <property type="nucleotide sequence ID" value="NZ_FMSH01000277.1"/>
</dbReference>
<evidence type="ECO:0000313" key="4">
    <source>
        <dbReference type="EMBL" id="SCU76930.1"/>
    </source>
</evidence>
<sequence length="484" mass="51738">MNQYTKFYIDGEWVDPIRSRGRFELVNPATEQAFTSISLGDEQDVDSAVQAARKAFPAFSATSRAERIALLTRIAEIMQSREGELMEVAAQEMGTPVSAVSHVRASVEQFRQGAAVLETYEFERMLGANVIRREPIGVCGLISPWNWPIQTICTKLSSALAAGCTVVAKPSEYTAVSAILITEVLHEAGVPRGVFNLLNGGGADVGHAISAHPDVDMVSFTGSTRAGILVAQAAAPTVKRVCQELGGKSAHIILPDADLEAAARFTIARGFANSGQSCHAPTRVLVHESQAERVLQRMAAEAQKLVVGEPKDLATNLGPVVNRAQFERIQRYIRQGIEEGARLVCGGPGRPPGLERGYYVKPTVFADVRPDMTIAQEEIFGPVLGVITYRTVEEAVDIANATKYGLGGYVFASTPEKARAVGERLRAGRIFINGAGGNVAAPMGGYKQSGNGREMGVFGLEEYLEVKAMIGCDTPALSNASATT</sequence>
<dbReference type="EC" id="1.2.1.83" evidence="4"/>
<dbReference type="InterPro" id="IPR016161">
    <property type="entry name" value="Ald_DH/histidinol_DH"/>
</dbReference>
<dbReference type="InterPro" id="IPR015590">
    <property type="entry name" value="Aldehyde_DH_dom"/>
</dbReference>
<dbReference type="Gene3D" id="3.40.605.10">
    <property type="entry name" value="Aldehyde Dehydrogenase, Chain A, domain 1"/>
    <property type="match status" value="1"/>
</dbReference>
<dbReference type="Pfam" id="PF00171">
    <property type="entry name" value="Aldedh"/>
    <property type="match status" value="1"/>
</dbReference>
<accession>A0A1K0IIP6</accession>
<dbReference type="PANTHER" id="PTHR42804:SF1">
    <property type="entry name" value="ALDEHYDE DEHYDROGENASE-RELATED"/>
    <property type="match status" value="1"/>
</dbReference>
<evidence type="ECO:0000256" key="1">
    <source>
        <dbReference type="ARBA" id="ARBA00009986"/>
    </source>
</evidence>
<dbReference type="FunFam" id="3.40.605.10:FF:000007">
    <property type="entry name" value="NAD/NADP-dependent betaine aldehyde dehydrogenase"/>
    <property type="match status" value="1"/>
</dbReference>
<dbReference type="Gene3D" id="3.40.309.10">
    <property type="entry name" value="Aldehyde Dehydrogenase, Chain A, domain 2"/>
    <property type="match status" value="1"/>
</dbReference>